<evidence type="ECO:0000256" key="1">
    <source>
        <dbReference type="SAM" id="SignalP"/>
    </source>
</evidence>
<dbReference type="RefSeq" id="WP_205381747.1">
    <property type="nucleotide sequence ID" value="NZ_JAFFZS010000003.1"/>
</dbReference>
<reference evidence="2 3" key="1">
    <citation type="submission" date="2021-02" db="EMBL/GenBank/DDBJ databases">
        <title>Whole genome sequencing of Streptomyces actuosus VRA1.</title>
        <authorList>
            <person name="Sen G."/>
            <person name="Sen A."/>
        </authorList>
    </citation>
    <scope>NUCLEOTIDE SEQUENCE [LARGE SCALE GENOMIC DNA]</scope>
    <source>
        <strain evidence="2 3">VRA1</strain>
    </source>
</reference>
<keyword evidence="1" id="KW-0732">Signal</keyword>
<gene>
    <name evidence="2" type="ORF">JS756_05225</name>
</gene>
<name>A0ABS2VK89_STRAS</name>
<evidence type="ECO:0000313" key="2">
    <source>
        <dbReference type="EMBL" id="MBN0043514.1"/>
    </source>
</evidence>
<dbReference type="Proteomes" id="UP000788262">
    <property type="component" value="Unassembled WGS sequence"/>
</dbReference>
<feature type="chain" id="PRO_5045874489" description="Secreted protein" evidence="1">
    <location>
        <begin position="29"/>
        <end position="253"/>
    </location>
</feature>
<keyword evidence="3" id="KW-1185">Reference proteome</keyword>
<protein>
    <recommendedName>
        <fullName evidence="4">Secreted protein</fullName>
    </recommendedName>
</protein>
<organism evidence="2 3">
    <name type="scientific">Streptomyces actuosus</name>
    <dbReference type="NCBI Taxonomy" id="1885"/>
    <lineage>
        <taxon>Bacteria</taxon>
        <taxon>Bacillati</taxon>
        <taxon>Actinomycetota</taxon>
        <taxon>Actinomycetes</taxon>
        <taxon>Kitasatosporales</taxon>
        <taxon>Streptomycetaceae</taxon>
        <taxon>Streptomyces</taxon>
    </lineage>
</organism>
<feature type="signal peptide" evidence="1">
    <location>
        <begin position="1"/>
        <end position="28"/>
    </location>
</feature>
<sequence length="253" mass="26230">MSNRTINRTMFTRAAVLVSTLTAGAVFAASTGAQGAEATPRTAATSAAAVVAGDEDSDATGRSVQGDFTADELEQGKILDDGIAELGISESQFANALEISLTRTIDANGLRDRLAALPATPTAQQIAEAAYPGDADAQAAMLPVLANEKVRHVTLQNLAAESGEKAPMVAFGWWGKTKFIVGCSAAVAGVLISFVPAGSGVRVARAVKLFKSYGAKKTATILWRFMKGKHVGSKEREAVKAFIGISAIQKACT</sequence>
<proteinExistence type="predicted"/>
<comment type="caution">
    <text evidence="2">The sequence shown here is derived from an EMBL/GenBank/DDBJ whole genome shotgun (WGS) entry which is preliminary data.</text>
</comment>
<dbReference type="EMBL" id="JAFFZS010000003">
    <property type="protein sequence ID" value="MBN0043514.1"/>
    <property type="molecule type" value="Genomic_DNA"/>
</dbReference>
<evidence type="ECO:0000313" key="3">
    <source>
        <dbReference type="Proteomes" id="UP000788262"/>
    </source>
</evidence>
<accession>A0ABS2VK89</accession>
<evidence type="ECO:0008006" key="4">
    <source>
        <dbReference type="Google" id="ProtNLM"/>
    </source>
</evidence>